<comment type="caution">
    <text evidence="1">The sequence shown here is derived from an EMBL/GenBank/DDBJ whole genome shotgun (WGS) entry which is preliminary data.</text>
</comment>
<gene>
    <name evidence="1" type="ORF">ZIOFF_059751</name>
</gene>
<dbReference type="EMBL" id="JACMSC010000016">
    <property type="protein sequence ID" value="KAG6483111.1"/>
    <property type="molecule type" value="Genomic_DNA"/>
</dbReference>
<sequence length="66" mass="7775">MQEQNSKLEQKLELAKKRYMEKTKGTKLAMEKEAILINQQHASVVEERNNLLQQLKKVQNEFSNLC</sequence>
<protein>
    <submittedName>
        <fullName evidence="1">Uncharacterized protein</fullName>
    </submittedName>
</protein>
<evidence type="ECO:0000313" key="2">
    <source>
        <dbReference type="Proteomes" id="UP000734854"/>
    </source>
</evidence>
<dbReference type="Proteomes" id="UP000734854">
    <property type="component" value="Unassembled WGS sequence"/>
</dbReference>
<evidence type="ECO:0000313" key="1">
    <source>
        <dbReference type="EMBL" id="KAG6483111.1"/>
    </source>
</evidence>
<dbReference type="AlphaFoldDB" id="A0A8J5FDN8"/>
<organism evidence="1 2">
    <name type="scientific">Zingiber officinale</name>
    <name type="common">Ginger</name>
    <name type="synonym">Amomum zingiber</name>
    <dbReference type="NCBI Taxonomy" id="94328"/>
    <lineage>
        <taxon>Eukaryota</taxon>
        <taxon>Viridiplantae</taxon>
        <taxon>Streptophyta</taxon>
        <taxon>Embryophyta</taxon>
        <taxon>Tracheophyta</taxon>
        <taxon>Spermatophyta</taxon>
        <taxon>Magnoliopsida</taxon>
        <taxon>Liliopsida</taxon>
        <taxon>Zingiberales</taxon>
        <taxon>Zingiberaceae</taxon>
        <taxon>Zingiber</taxon>
    </lineage>
</organism>
<proteinExistence type="predicted"/>
<keyword evidence="2" id="KW-1185">Reference proteome</keyword>
<reference evidence="1 2" key="1">
    <citation type="submission" date="2020-08" db="EMBL/GenBank/DDBJ databases">
        <title>Plant Genome Project.</title>
        <authorList>
            <person name="Zhang R.-G."/>
        </authorList>
    </citation>
    <scope>NUCLEOTIDE SEQUENCE [LARGE SCALE GENOMIC DNA]</scope>
    <source>
        <tissue evidence="1">Rhizome</tissue>
    </source>
</reference>
<accession>A0A8J5FDN8</accession>
<name>A0A8J5FDN8_ZINOF</name>